<dbReference type="RefSeq" id="WP_162378213.1">
    <property type="nucleotide sequence ID" value="NZ_JBHTKN010000019.1"/>
</dbReference>
<dbReference type="PANTHER" id="PTHR14226">
    <property type="entry name" value="NEUROPATHY TARGET ESTERASE/SWISS CHEESE D.MELANOGASTER"/>
    <property type="match status" value="1"/>
</dbReference>
<comment type="caution">
    <text evidence="4">Lacks conserved residue(s) required for the propagation of feature annotation.</text>
</comment>
<proteinExistence type="predicted"/>
<dbReference type="EMBL" id="JBHTKN010000019">
    <property type="protein sequence ID" value="MFD1044037.1"/>
    <property type="molecule type" value="Genomic_DNA"/>
</dbReference>
<evidence type="ECO:0000313" key="6">
    <source>
        <dbReference type="EMBL" id="MFD1044037.1"/>
    </source>
</evidence>
<evidence type="ECO:0000256" key="3">
    <source>
        <dbReference type="ARBA" id="ARBA00023098"/>
    </source>
</evidence>
<dbReference type="InterPro" id="IPR002641">
    <property type="entry name" value="PNPLA_dom"/>
</dbReference>
<feature type="active site" description="Proton acceptor" evidence="4">
    <location>
        <position position="191"/>
    </location>
</feature>
<feature type="short sequence motif" description="GXSXG" evidence="4">
    <location>
        <begin position="77"/>
        <end position="81"/>
    </location>
</feature>
<feature type="domain" description="PNPLA" evidence="5">
    <location>
        <begin position="46"/>
        <end position="204"/>
    </location>
</feature>
<dbReference type="CDD" id="cd07205">
    <property type="entry name" value="Pat_PNPLA6_PNPLA7_NTE1_like"/>
    <property type="match status" value="1"/>
</dbReference>
<dbReference type="Pfam" id="PF01734">
    <property type="entry name" value="Patatin"/>
    <property type="match status" value="1"/>
</dbReference>
<dbReference type="SUPFAM" id="SSF52151">
    <property type="entry name" value="FabD/lysophospholipase-like"/>
    <property type="match status" value="1"/>
</dbReference>
<evidence type="ECO:0000256" key="2">
    <source>
        <dbReference type="ARBA" id="ARBA00022963"/>
    </source>
</evidence>
<dbReference type="Gene3D" id="3.40.1090.10">
    <property type="entry name" value="Cytosolic phospholipase A2 catalytic domain"/>
    <property type="match status" value="2"/>
</dbReference>
<keyword evidence="2 4" id="KW-0442">Lipid degradation</keyword>
<keyword evidence="1 4" id="KW-0378">Hydrolase</keyword>
<evidence type="ECO:0000256" key="1">
    <source>
        <dbReference type="ARBA" id="ARBA00022801"/>
    </source>
</evidence>
<name>A0ABW3M158_9GAMM</name>
<dbReference type="InterPro" id="IPR050301">
    <property type="entry name" value="NTE"/>
</dbReference>
<accession>A0ABW3M158</accession>
<gene>
    <name evidence="6" type="ORF">ACFQ2N_16935</name>
</gene>
<dbReference type="PANTHER" id="PTHR14226:SF76">
    <property type="entry name" value="NTE FAMILY PROTEIN RSSA"/>
    <property type="match status" value="1"/>
</dbReference>
<evidence type="ECO:0000313" key="7">
    <source>
        <dbReference type="Proteomes" id="UP001597033"/>
    </source>
</evidence>
<feature type="short sequence motif" description="DGA/G" evidence="4">
    <location>
        <begin position="191"/>
        <end position="193"/>
    </location>
</feature>
<feature type="active site" description="Nucleophile" evidence="4">
    <location>
        <position position="79"/>
    </location>
</feature>
<comment type="caution">
    <text evidence="6">The sequence shown here is derived from an EMBL/GenBank/DDBJ whole genome shotgun (WGS) entry which is preliminary data.</text>
</comment>
<dbReference type="InterPro" id="IPR016035">
    <property type="entry name" value="Acyl_Trfase/lysoPLipase"/>
</dbReference>
<keyword evidence="7" id="KW-1185">Reference proteome</keyword>
<keyword evidence="3 4" id="KW-0443">Lipid metabolism</keyword>
<evidence type="ECO:0000256" key="4">
    <source>
        <dbReference type="PROSITE-ProRule" id="PRU01161"/>
    </source>
</evidence>
<organism evidence="6 7">
    <name type="scientific">Pseudoxanthomonas kaohsiungensis</name>
    <dbReference type="NCBI Taxonomy" id="283923"/>
    <lineage>
        <taxon>Bacteria</taxon>
        <taxon>Pseudomonadati</taxon>
        <taxon>Pseudomonadota</taxon>
        <taxon>Gammaproteobacteria</taxon>
        <taxon>Lysobacterales</taxon>
        <taxon>Lysobacteraceae</taxon>
        <taxon>Pseudoxanthomonas</taxon>
    </lineage>
</organism>
<reference evidence="7" key="1">
    <citation type="journal article" date="2019" name="Int. J. Syst. Evol. Microbiol.">
        <title>The Global Catalogue of Microorganisms (GCM) 10K type strain sequencing project: providing services to taxonomists for standard genome sequencing and annotation.</title>
        <authorList>
            <consortium name="The Broad Institute Genomics Platform"/>
            <consortium name="The Broad Institute Genome Sequencing Center for Infectious Disease"/>
            <person name="Wu L."/>
            <person name="Ma J."/>
        </authorList>
    </citation>
    <scope>NUCLEOTIDE SEQUENCE [LARGE SCALE GENOMIC DNA]</scope>
    <source>
        <strain evidence="7">CCUG 55854</strain>
    </source>
</reference>
<protein>
    <submittedName>
        <fullName evidence="6">Patatin-like phospholipase family protein</fullName>
    </submittedName>
</protein>
<dbReference type="Proteomes" id="UP001597033">
    <property type="component" value="Unassembled WGS sequence"/>
</dbReference>
<evidence type="ECO:0000259" key="5">
    <source>
        <dbReference type="PROSITE" id="PS51635"/>
    </source>
</evidence>
<sequence>MAAALVVAALLAGCGGTRPEAPPQAPVAPLPPARVDPVVPPVKIGLALGGGAAKGFAHIGVIKMLEANGFKPEVVAGTSAGSVVGALYASGMDPFQLQEHAVSLDEASIRDVRLFSGGLVQGLALQDYVNEQVGKRPIERMRKPFAAVATRLETGERTVFVRGNTGQAVRASSSVPGVFEPVTIGSYQYVDGGVVSPVPVDAARELGADFVIAVDISSKARGRRPDGMLGIVNQSIAIMGQRLGEQELTRADVVIRPNVLDYGSADFTRRNQAILEGEKAALAALPQIREQVRKLQAQRLAQAREKQARADAAKAALAAPATVACEDDGWRWNPLKKKDEACGERR</sequence>
<dbReference type="PROSITE" id="PS51635">
    <property type="entry name" value="PNPLA"/>
    <property type="match status" value="1"/>
</dbReference>